<reference evidence="1" key="1">
    <citation type="submission" date="2018-05" db="EMBL/GenBank/DDBJ databases">
        <authorList>
            <person name="Lanie J.A."/>
            <person name="Ng W.-L."/>
            <person name="Kazmierczak K.M."/>
            <person name="Andrzejewski T.M."/>
            <person name="Davidsen T.M."/>
            <person name="Wayne K.J."/>
            <person name="Tettelin H."/>
            <person name="Glass J.I."/>
            <person name="Rusch D."/>
            <person name="Podicherti R."/>
            <person name="Tsui H.-C.T."/>
            <person name="Winkler M.E."/>
        </authorList>
    </citation>
    <scope>NUCLEOTIDE SEQUENCE</scope>
</reference>
<evidence type="ECO:0000313" key="1">
    <source>
        <dbReference type="EMBL" id="SVC49444.1"/>
    </source>
</evidence>
<proteinExistence type="predicted"/>
<name>A0A382MKF5_9ZZZZ</name>
<protein>
    <submittedName>
        <fullName evidence="1">Uncharacterized protein</fullName>
    </submittedName>
</protein>
<dbReference type="AlphaFoldDB" id="A0A382MKF5"/>
<dbReference type="EMBL" id="UINC01094310">
    <property type="protein sequence ID" value="SVC49444.1"/>
    <property type="molecule type" value="Genomic_DNA"/>
</dbReference>
<accession>A0A382MKF5</accession>
<organism evidence="1">
    <name type="scientific">marine metagenome</name>
    <dbReference type="NCBI Taxonomy" id="408172"/>
    <lineage>
        <taxon>unclassified sequences</taxon>
        <taxon>metagenomes</taxon>
        <taxon>ecological metagenomes</taxon>
    </lineage>
</organism>
<gene>
    <name evidence="1" type="ORF">METZ01_LOCUS302298</name>
</gene>
<sequence>MMIQTIFKSIFSQPVKPSRYIITTTTIVGNRIGNYLK</sequence>